<keyword evidence="5 6" id="KW-0472">Membrane</keyword>
<feature type="transmembrane region" description="Helical" evidence="6">
    <location>
        <begin position="27"/>
        <end position="49"/>
    </location>
</feature>
<comment type="caution">
    <text evidence="7">The sequence shown here is derived from an EMBL/GenBank/DDBJ whole genome shotgun (WGS) entry which is preliminary data.</text>
</comment>
<dbReference type="RefSeq" id="WP_163491805.1">
    <property type="nucleotide sequence ID" value="NZ_JACVEL010000002.1"/>
</dbReference>
<keyword evidence="3 6" id="KW-0812">Transmembrane</keyword>
<dbReference type="EMBL" id="JACVEL010000002">
    <property type="protein sequence ID" value="MBC9811541.1"/>
    <property type="molecule type" value="Genomic_DNA"/>
</dbReference>
<gene>
    <name evidence="7" type="ORF">H9Y05_03550</name>
</gene>
<dbReference type="GO" id="GO:0005886">
    <property type="term" value="C:plasma membrane"/>
    <property type="evidence" value="ECO:0007669"/>
    <property type="project" value="UniProtKB-SubCell"/>
</dbReference>
<dbReference type="AlphaFoldDB" id="A0A8J6PH88"/>
<organism evidence="7 8">
    <name type="scientific">Taishania pollutisoli</name>
    <dbReference type="NCBI Taxonomy" id="2766479"/>
    <lineage>
        <taxon>Bacteria</taxon>
        <taxon>Pseudomonadati</taxon>
        <taxon>Bacteroidota</taxon>
        <taxon>Flavobacteriia</taxon>
        <taxon>Flavobacteriales</taxon>
        <taxon>Crocinitomicaceae</taxon>
        <taxon>Taishania</taxon>
    </lineage>
</organism>
<keyword evidence="2" id="KW-1003">Cell membrane</keyword>
<evidence type="ECO:0000256" key="3">
    <source>
        <dbReference type="ARBA" id="ARBA00022692"/>
    </source>
</evidence>
<feature type="transmembrane region" description="Helical" evidence="6">
    <location>
        <begin position="61"/>
        <end position="80"/>
    </location>
</feature>
<comment type="subcellular location">
    <subcellularLocation>
        <location evidence="1">Cell membrane</location>
        <topology evidence="1">Multi-pass membrane protein</topology>
    </subcellularLocation>
</comment>
<sequence>MERDDVIEYSLHTHHSEEEGKKIRKKIYFVTFLLSAITAVEVVIGILWGRSTVHGFWWETIKWFYIALTIVKAAYIVLVFMHLGDERKNLKLMILVPYLVFMLYLIFILLKEANAVGSVWATHV</sequence>
<accession>A0A8J6PH88</accession>
<dbReference type="Pfam" id="PF03626">
    <property type="entry name" value="COX4_pro"/>
    <property type="match status" value="1"/>
</dbReference>
<name>A0A8J6PH88_9FLAO</name>
<evidence type="ECO:0000256" key="2">
    <source>
        <dbReference type="ARBA" id="ARBA00022475"/>
    </source>
</evidence>
<evidence type="ECO:0000256" key="1">
    <source>
        <dbReference type="ARBA" id="ARBA00004651"/>
    </source>
</evidence>
<protein>
    <submittedName>
        <fullName evidence="7">Cytochrome C oxidase subunit IV family protein</fullName>
    </submittedName>
</protein>
<dbReference type="Proteomes" id="UP000652681">
    <property type="component" value="Unassembled WGS sequence"/>
</dbReference>
<dbReference type="InterPro" id="IPR005171">
    <property type="entry name" value="Cyt_c_oxidase_su4_prok"/>
</dbReference>
<evidence type="ECO:0000256" key="6">
    <source>
        <dbReference type="SAM" id="Phobius"/>
    </source>
</evidence>
<evidence type="ECO:0000256" key="4">
    <source>
        <dbReference type="ARBA" id="ARBA00022989"/>
    </source>
</evidence>
<evidence type="ECO:0000313" key="7">
    <source>
        <dbReference type="EMBL" id="MBC9811541.1"/>
    </source>
</evidence>
<reference evidence="7" key="1">
    <citation type="submission" date="2020-09" db="EMBL/GenBank/DDBJ databases">
        <title>Taishania pollutisoli gen. nov., sp. nov., Isolated from Tetrabromobisphenol A-Contaminated Soil.</title>
        <authorList>
            <person name="Chen Q."/>
        </authorList>
    </citation>
    <scope>NUCLEOTIDE SEQUENCE</scope>
    <source>
        <strain evidence="7">CZZ-1</strain>
    </source>
</reference>
<proteinExistence type="predicted"/>
<evidence type="ECO:0000256" key="5">
    <source>
        <dbReference type="ARBA" id="ARBA00023136"/>
    </source>
</evidence>
<keyword evidence="8" id="KW-1185">Reference proteome</keyword>
<keyword evidence="4 6" id="KW-1133">Transmembrane helix</keyword>
<feature type="transmembrane region" description="Helical" evidence="6">
    <location>
        <begin position="92"/>
        <end position="110"/>
    </location>
</feature>
<evidence type="ECO:0000313" key="8">
    <source>
        <dbReference type="Proteomes" id="UP000652681"/>
    </source>
</evidence>